<dbReference type="Pfam" id="PF09929">
    <property type="entry name" value="DUF2161"/>
    <property type="match status" value="1"/>
</dbReference>
<name>A0ABQ5LPS5_9RHOB</name>
<dbReference type="Proteomes" id="UP001144205">
    <property type="component" value="Unassembled WGS sequence"/>
</dbReference>
<accession>A0ABQ5LPS5</accession>
<protein>
    <submittedName>
        <fullName evidence="1">Uncharacterized protein</fullName>
    </submittedName>
</protein>
<proteinExistence type="predicted"/>
<organism evidence="1 2">
    <name type="scientific">Sinisalibacter aestuarii</name>
    <dbReference type="NCBI Taxonomy" id="2949426"/>
    <lineage>
        <taxon>Bacteria</taxon>
        <taxon>Pseudomonadati</taxon>
        <taxon>Pseudomonadota</taxon>
        <taxon>Alphaproteobacteria</taxon>
        <taxon>Rhodobacterales</taxon>
        <taxon>Roseobacteraceae</taxon>
        <taxon>Sinisalibacter</taxon>
    </lineage>
</organism>
<dbReference type="InterPro" id="IPR018679">
    <property type="entry name" value="DUF2161"/>
</dbReference>
<dbReference type="RefSeq" id="WP_281840937.1">
    <property type="nucleotide sequence ID" value="NZ_BROH01000001.1"/>
</dbReference>
<comment type="caution">
    <text evidence="1">The sequence shown here is derived from an EMBL/GenBank/DDBJ whole genome shotgun (WGS) entry which is preliminary data.</text>
</comment>
<dbReference type="EMBL" id="BROH01000001">
    <property type="protein sequence ID" value="GKY86999.1"/>
    <property type="molecule type" value="Genomic_DNA"/>
</dbReference>
<evidence type="ECO:0000313" key="2">
    <source>
        <dbReference type="Proteomes" id="UP001144205"/>
    </source>
</evidence>
<sequence length="216" mass="23224">MTRPRETDLYAPVKAHLEAAGYEVKAEVGPADVVGVAGDALVVVELKAGFSLTLLQQAVARQKLTDSVYVAVPRWLGRAGWKAFKGNVDLCRRLGLGVLSVRLDDGFVQVHADPAPFRPRKSPARKARLLGEFARRTGDPNTGGTNGKIVTAYRQDAERIAAFLAANGPSKGAVVAKETGVRLATRMMADNHYGWFERVAKGVYQLAEPGRAKAGD</sequence>
<gene>
    <name evidence="1" type="ORF">STA1M1_08680</name>
</gene>
<reference evidence="1" key="1">
    <citation type="journal article" date="2023" name="Int. J. Syst. Evol. Microbiol.">
        <title>Sinisalibacter aestuarii sp. nov., isolated from estuarine sediment of the Arakawa River.</title>
        <authorList>
            <person name="Arafat S.T."/>
            <person name="Hirano S."/>
            <person name="Sato A."/>
            <person name="Takeuchi K."/>
            <person name="Yasuda T."/>
            <person name="Terahara T."/>
            <person name="Hamada M."/>
            <person name="Kobayashi T."/>
        </authorList>
    </citation>
    <scope>NUCLEOTIDE SEQUENCE</scope>
    <source>
        <strain evidence="1">B-399</strain>
    </source>
</reference>
<keyword evidence="2" id="KW-1185">Reference proteome</keyword>
<evidence type="ECO:0000313" key="1">
    <source>
        <dbReference type="EMBL" id="GKY86999.1"/>
    </source>
</evidence>